<feature type="transmembrane region" description="Helical" evidence="2">
    <location>
        <begin position="245"/>
        <end position="270"/>
    </location>
</feature>
<feature type="chain" id="PRO_5042084246" evidence="3">
    <location>
        <begin position="19"/>
        <end position="428"/>
    </location>
</feature>
<feature type="transmembrane region" description="Helical" evidence="2">
    <location>
        <begin position="210"/>
        <end position="233"/>
    </location>
</feature>
<dbReference type="Proteomes" id="UP001215598">
    <property type="component" value="Unassembled WGS sequence"/>
</dbReference>
<feature type="signal peptide" evidence="3">
    <location>
        <begin position="1"/>
        <end position="18"/>
    </location>
</feature>
<feature type="transmembrane region" description="Helical" evidence="2">
    <location>
        <begin position="157"/>
        <end position="175"/>
    </location>
</feature>
<feature type="transmembrane region" description="Helical" evidence="2">
    <location>
        <begin position="36"/>
        <end position="59"/>
    </location>
</feature>
<accession>A0AAD7J558</accession>
<organism evidence="4 5">
    <name type="scientific">Mycena metata</name>
    <dbReference type="NCBI Taxonomy" id="1033252"/>
    <lineage>
        <taxon>Eukaryota</taxon>
        <taxon>Fungi</taxon>
        <taxon>Dikarya</taxon>
        <taxon>Basidiomycota</taxon>
        <taxon>Agaricomycotina</taxon>
        <taxon>Agaricomycetes</taxon>
        <taxon>Agaricomycetidae</taxon>
        <taxon>Agaricales</taxon>
        <taxon>Marasmiineae</taxon>
        <taxon>Mycenaceae</taxon>
        <taxon>Mycena</taxon>
    </lineage>
</organism>
<keyword evidence="5" id="KW-1185">Reference proteome</keyword>
<sequence>MLFALTLVLSCLFLPAACQFDDSSENGFHPDPLTTGLFAILCIFALVYGGLIVWTFVALFTSRGHRSPYALLLPALVFFAWSNAAYIAVIILENIPSLGDFSNTLPDLLLPALSFALNLLSNWAFILQFLVVVTVLWNRESTLRVATDGKFGGHHPALIAVHATLAVLMFIFGTASEALVMDTNVKYYTTNDFVENLDALDHRFAVANQLFYVFSSFAVLTAVDVAVTTVLVWRAGRKAVLPDKIANVMLYAVVPLYSVMSLLLMIFTIIFSPSGLPSTDSTAVFEGANLASTLLPTFFSLAVIVVILVLSTKRADWSPGGVEPVKQQYWAPQPQYMYSAPQPQPGYHGPPQQMPYGQPQPMTFAPQQEAYQGSYLGGSSSPQQMQYEAAPGGYTPSMQVTPGSYSPSHSVQPRTSNPLPEKTGYHAA</sequence>
<name>A0AAD7J558_9AGAR</name>
<keyword evidence="2" id="KW-1133">Transmembrane helix</keyword>
<evidence type="ECO:0000256" key="1">
    <source>
        <dbReference type="SAM" id="MobiDB-lite"/>
    </source>
</evidence>
<feature type="region of interest" description="Disordered" evidence="1">
    <location>
        <begin position="340"/>
        <end position="428"/>
    </location>
</feature>
<feature type="transmembrane region" description="Helical" evidence="2">
    <location>
        <begin position="71"/>
        <end position="92"/>
    </location>
</feature>
<evidence type="ECO:0000256" key="2">
    <source>
        <dbReference type="SAM" id="Phobius"/>
    </source>
</evidence>
<feature type="compositionally biased region" description="Polar residues" evidence="1">
    <location>
        <begin position="396"/>
        <end position="418"/>
    </location>
</feature>
<evidence type="ECO:0000256" key="3">
    <source>
        <dbReference type="SAM" id="SignalP"/>
    </source>
</evidence>
<evidence type="ECO:0000313" key="5">
    <source>
        <dbReference type="Proteomes" id="UP001215598"/>
    </source>
</evidence>
<protein>
    <submittedName>
        <fullName evidence="4">Uncharacterized protein</fullName>
    </submittedName>
</protein>
<feature type="compositionally biased region" description="Low complexity" evidence="1">
    <location>
        <begin position="345"/>
        <end position="362"/>
    </location>
</feature>
<feature type="compositionally biased region" description="Polar residues" evidence="1">
    <location>
        <begin position="365"/>
        <end position="386"/>
    </location>
</feature>
<comment type="caution">
    <text evidence="4">The sequence shown here is derived from an EMBL/GenBank/DDBJ whole genome shotgun (WGS) entry which is preliminary data.</text>
</comment>
<feature type="transmembrane region" description="Helical" evidence="2">
    <location>
        <begin position="112"/>
        <end position="137"/>
    </location>
</feature>
<keyword evidence="2" id="KW-0472">Membrane</keyword>
<feature type="transmembrane region" description="Helical" evidence="2">
    <location>
        <begin position="290"/>
        <end position="310"/>
    </location>
</feature>
<keyword evidence="2" id="KW-0812">Transmembrane</keyword>
<keyword evidence="3" id="KW-0732">Signal</keyword>
<reference evidence="4" key="1">
    <citation type="submission" date="2023-03" db="EMBL/GenBank/DDBJ databases">
        <title>Massive genome expansion in bonnet fungi (Mycena s.s.) driven by repeated elements and novel gene families across ecological guilds.</title>
        <authorList>
            <consortium name="Lawrence Berkeley National Laboratory"/>
            <person name="Harder C.B."/>
            <person name="Miyauchi S."/>
            <person name="Viragh M."/>
            <person name="Kuo A."/>
            <person name="Thoen E."/>
            <person name="Andreopoulos B."/>
            <person name="Lu D."/>
            <person name="Skrede I."/>
            <person name="Drula E."/>
            <person name="Henrissat B."/>
            <person name="Morin E."/>
            <person name="Kohler A."/>
            <person name="Barry K."/>
            <person name="LaButti K."/>
            <person name="Morin E."/>
            <person name="Salamov A."/>
            <person name="Lipzen A."/>
            <person name="Mereny Z."/>
            <person name="Hegedus B."/>
            <person name="Baldrian P."/>
            <person name="Stursova M."/>
            <person name="Weitz H."/>
            <person name="Taylor A."/>
            <person name="Grigoriev I.V."/>
            <person name="Nagy L.G."/>
            <person name="Martin F."/>
            <person name="Kauserud H."/>
        </authorList>
    </citation>
    <scope>NUCLEOTIDE SEQUENCE</scope>
    <source>
        <strain evidence="4">CBHHK182m</strain>
    </source>
</reference>
<proteinExistence type="predicted"/>
<evidence type="ECO:0000313" key="4">
    <source>
        <dbReference type="EMBL" id="KAJ7756973.1"/>
    </source>
</evidence>
<dbReference type="AlphaFoldDB" id="A0AAD7J558"/>
<gene>
    <name evidence="4" type="ORF">B0H16DRAFT_1537570</name>
</gene>
<dbReference type="EMBL" id="JARKIB010000045">
    <property type="protein sequence ID" value="KAJ7756973.1"/>
    <property type="molecule type" value="Genomic_DNA"/>
</dbReference>